<evidence type="ECO:0000256" key="3">
    <source>
        <dbReference type="ARBA" id="ARBA00022449"/>
    </source>
</evidence>
<keyword evidence="7" id="KW-0406">Ion transport</keyword>
<organism evidence="12 13">
    <name type="scientific">Psilocybe cf. subviscida</name>
    <dbReference type="NCBI Taxonomy" id="2480587"/>
    <lineage>
        <taxon>Eukaryota</taxon>
        <taxon>Fungi</taxon>
        <taxon>Dikarya</taxon>
        <taxon>Basidiomycota</taxon>
        <taxon>Agaricomycotina</taxon>
        <taxon>Agaricomycetes</taxon>
        <taxon>Agaricomycetidae</taxon>
        <taxon>Agaricales</taxon>
        <taxon>Agaricineae</taxon>
        <taxon>Strophariaceae</taxon>
        <taxon>Psilocybe</taxon>
    </lineage>
</organism>
<feature type="transmembrane region" description="Helical" evidence="10">
    <location>
        <begin position="257"/>
        <end position="275"/>
    </location>
</feature>
<evidence type="ECO:0000256" key="2">
    <source>
        <dbReference type="ARBA" id="ARBA00022448"/>
    </source>
</evidence>
<evidence type="ECO:0000256" key="6">
    <source>
        <dbReference type="ARBA" id="ARBA00023053"/>
    </source>
</evidence>
<keyword evidence="8 10" id="KW-0472">Membrane</keyword>
<name>A0A8H5BL51_9AGAR</name>
<keyword evidence="3" id="KW-0050">Antiport</keyword>
<keyword evidence="9" id="KW-0739">Sodium transport</keyword>
<dbReference type="Pfam" id="PF00999">
    <property type="entry name" value="Na_H_Exchanger"/>
    <property type="match status" value="1"/>
</dbReference>
<feature type="transmembrane region" description="Helical" evidence="10">
    <location>
        <begin position="57"/>
        <end position="80"/>
    </location>
</feature>
<feature type="transmembrane region" description="Helical" evidence="10">
    <location>
        <begin position="25"/>
        <end position="45"/>
    </location>
</feature>
<reference evidence="12 13" key="1">
    <citation type="journal article" date="2020" name="ISME J.">
        <title>Uncovering the hidden diversity of litter-decomposition mechanisms in mushroom-forming fungi.</title>
        <authorList>
            <person name="Floudas D."/>
            <person name="Bentzer J."/>
            <person name="Ahren D."/>
            <person name="Johansson T."/>
            <person name="Persson P."/>
            <person name="Tunlid A."/>
        </authorList>
    </citation>
    <scope>NUCLEOTIDE SEQUENCE [LARGE SCALE GENOMIC DNA]</scope>
    <source>
        <strain evidence="12 13">CBS 101986</strain>
    </source>
</reference>
<dbReference type="InterPro" id="IPR006153">
    <property type="entry name" value="Cation/H_exchanger_TM"/>
</dbReference>
<comment type="subcellular location">
    <subcellularLocation>
        <location evidence="1">Membrane</location>
        <topology evidence="1">Multi-pass membrane protein</topology>
    </subcellularLocation>
</comment>
<dbReference type="GO" id="GO:0006814">
    <property type="term" value="P:sodium ion transport"/>
    <property type="evidence" value="ECO:0007669"/>
    <property type="project" value="UniProtKB-KW"/>
</dbReference>
<evidence type="ECO:0000256" key="1">
    <source>
        <dbReference type="ARBA" id="ARBA00004141"/>
    </source>
</evidence>
<dbReference type="Gene3D" id="1.20.1530.20">
    <property type="match status" value="1"/>
</dbReference>
<dbReference type="InterPro" id="IPR038770">
    <property type="entry name" value="Na+/solute_symporter_sf"/>
</dbReference>
<protein>
    <recommendedName>
        <fullName evidence="11">Cation/H+ exchanger transmembrane domain-containing protein</fullName>
    </recommendedName>
</protein>
<evidence type="ECO:0000256" key="5">
    <source>
        <dbReference type="ARBA" id="ARBA00022989"/>
    </source>
</evidence>
<keyword evidence="13" id="KW-1185">Reference proteome</keyword>
<feature type="transmembrane region" description="Helical" evidence="10">
    <location>
        <begin position="183"/>
        <end position="205"/>
    </location>
</feature>
<comment type="caution">
    <text evidence="12">The sequence shown here is derived from an EMBL/GenBank/DDBJ whole genome shotgun (WGS) entry which is preliminary data.</text>
</comment>
<feature type="domain" description="Cation/H+ exchanger transmembrane" evidence="11">
    <location>
        <begin position="60"/>
        <end position="527"/>
    </location>
</feature>
<feature type="transmembrane region" description="Helical" evidence="10">
    <location>
        <begin position="225"/>
        <end position="245"/>
    </location>
</feature>
<dbReference type="PANTHER" id="PTHR43562:SF3">
    <property type="entry name" value="SODIUM ION_PROTON EXCHANGER (EUROFUNG)"/>
    <property type="match status" value="1"/>
</dbReference>
<feature type="transmembrane region" description="Helical" evidence="10">
    <location>
        <begin position="309"/>
        <end position="333"/>
    </location>
</feature>
<feature type="transmembrane region" description="Helical" evidence="10">
    <location>
        <begin position="118"/>
        <end position="139"/>
    </location>
</feature>
<dbReference type="GO" id="GO:1902600">
    <property type="term" value="P:proton transmembrane transport"/>
    <property type="evidence" value="ECO:0007669"/>
    <property type="project" value="InterPro"/>
</dbReference>
<evidence type="ECO:0000313" key="12">
    <source>
        <dbReference type="EMBL" id="KAF5325429.1"/>
    </source>
</evidence>
<keyword evidence="4 10" id="KW-0812">Transmembrane</keyword>
<feature type="transmembrane region" description="Helical" evidence="10">
    <location>
        <begin position="376"/>
        <end position="399"/>
    </location>
</feature>
<keyword evidence="6" id="KW-0915">Sodium</keyword>
<keyword evidence="2" id="KW-0813">Transport</keyword>
<dbReference type="GO" id="GO:0016020">
    <property type="term" value="C:membrane"/>
    <property type="evidence" value="ECO:0007669"/>
    <property type="project" value="UniProtKB-SubCell"/>
</dbReference>
<accession>A0A8H5BL51</accession>
<gene>
    <name evidence="12" type="ORF">D9619_009765</name>
</gene>
<feature type="transmembrane region" description="Helical" evidence="10">
    <location>
        <begin position="504"/>
        <end position="530"/>
    </location>
</feature>
<dbReference type="AlphaFoldDB" id="A0A8H5BL51"/>
<evidence type="ECO:0000256" key="10">
    <source>
        <dbReference type="SAM" id="Phobius"/>
    </source>
</evidence>
<evidence type="ECO:0000256" key="8">
    <source>
        <dbReference type="ARBA" id="ARBA00023136"/>
    </source>
</evidence>
<evidence type="ECO:0000256" key="7">
    <source>
        <dbReference type="ARBA" id="ARBA00023065"/>
    </source>
</evidence>
<evidence type="ECO:0000313" key="13">
    <source>
        <dbReference type="Proteomes" id="UP000567179"/>
    </source>
</evidence>
<dbReference type="PANTHER" id="PTHR43562">
    <property type="entry name" value="NAPA-TYPE SODIUM/HYDROGEN ANTIPORTER"/>
    <property type="match status" value="1"/>
</dbReference>
<dbReference type="Proteomes" id="UP000567179">
    <property type="component" value="Unassembled WGS sequence"/>
</dbReference>
<evidence type="ECO:0000256" key="4">
    <source>
        <dbReference type="ARBA" id="ARBA00022692"/>
    </source>
</evidence>
<feature type="transmembrane region" description="Helical" evidence="10">
    <location>
        <begin position="151"/>
        <end position="171"/>
    </location>
</feature>
<dbReference type="OrthoDB" id="1288932at2759"/>
<dbReference type="GO" id="GO:0015297">
    <property type="term" value="F:antiporter activity"/>
    <property type="evidence" value="ECO:0007669"/>
    <property type="project" value="UniProtKB-KW"/>
</dbReference>
<proteinExistence type="predicted"/>
<dbReference type="EMBL" id="JAACJJ010000015">
    <property type="protein sequence ID" value="KAF5325429.1"/>
    <property type="molecule type" value="Genomic_DNA"/>
</dbReference>
<keyword evidence="5 10" id="KW-1133">Transmembrane helix</keyword>
<evidence type="ECO:0000259" key="11">
    <source>
        <dbReference type="Pfam" id="PF00999"/>
    </source>
</evidence>
<evidence type="ECO:0000256" key="9">
    <source>
        <dbReference type="ARBA" id="ARBA00023201"/>
    </source>
</evidence>
<feature type="transmembrane region" description="Helical" evidence="10">
    <location>
        <begin position="86"/>
        <end position="106"/>
    </location>
</feature>
<sequence>MILPIQSSLSTTMPTSVQVPYTPPALPTLLALSAYFILLSFPTLLSSPGSYTLNPSLTLLLPLFIGTLLGPSITSASIISEISQRTLIDIGYIGLLLLIFEAGVALDAASLRLMRRNACLSLVVAITGVGLPFAFSMALEIQGYGYRALTAFASGASLSSTSLGTTLALLAPSGAIDLKRTRVGCVLVCAALLDDILGLVIAGIIPGLADAGAAIKWQTIVRPIGVSLAFGICTPVLAICLRRVASRLPPSTRRREVLCAIMVLTLLAFVAGSGYAGTSELFGAYLAGALVSHVFTVEDEGQNPAHAAFCYYLQPILTHFLAPIFFASIGTALPIKAMFTTYPHAVEVVTTNMQSNSTTTEVISGAASHRVVWRGIIYSILMVLAKMAVGLWMLIWPASKRAAPRGLRRIADTPPDVIDKGQAPPCPLGVDTEAPEISSEPSRVRSALLLGIAMVARGEIALIIAQLARPLLIDSHVTSNAVSSIDSAGNTIITVTTPIADEEAFAMVIWAVLVSTVVGALGVGVLLAIWQRRDKRHV</sequence>